<keyword evidence="1" id="KW-0732">Signal</keyword>
<dbReference type="Pfam" id="PF13406">
    <property type="entry name" value="SLT_2"/>
    <property type="match status" value="1"/>
</dbReference>
<evidence type="ECO:0000313" key="3">
    <source>
        <dbReference type="EMBL" id="MFD0916184.1"/>
    </source>
</evidence>
<keyword evidence="4" id="KW-1185">Reference proteome</keyword>
<dbReference type="Proteomes" id="UP001597101">
    <property type="component" value="Unassembled WGS sequence"/>
</dbReference>
<feature type="chain" id="PRO_5046872648" evidence="1">
    <location>
        <begin position="23"/>
        <end position="274"/>
    </location>
</feature>
<feature type="signal peptide" evidence="1">
    <location>
        <begin position="1"/>
        <end position="22"/>
    </location>
</feature>
<proteinExistence type="predicted"/>
<evidence type="ECO:0000256" key="1">
    <source>
        <dbReference type="SAM" id="SignalP"/>
    </source>
</evidence>
<accession>A0ABW3FHB3</accession>
<dbReference type="PANTHER" id="PTHR30163">
    <property type="entry name" value="MEMBRANE-BOUND LYTIC MUREIN TRANSGLYCOSYLASE B"/>
    <property type="match status" value="1"/>
</dbReference>
<reference evidence="4" key="1">
    <citation type="journal article" date="2019" name="Int. J. Syst. Evol. Microbiol.">
        <title>The Global Catalogue of Microorganisms (GCM) 10K type strain sequencing project: providing services to taxonomists for standard genome sequencing and annotation.</title>
        <authorList>
            <consortium name="The Broad Institute Genomics Platform"/>
            <consortium name="The Broad Institute Genome Sequencing Center for Infectious Disease"/>
            <person name="Wu L."/>
            <person name="Ma J."/>
        </authorList>
    </citation>
    <scope>NUCLEOTIDE SEQUENCE [LARGE SCALE GENOMIC DNA]</scope>
    <source>
        <strain evidence="4">CCUG 60023</strain>
    </source>
</reference>
<evidence type="ECO:0000313" key="4">
    <source>
        <dbReference type="Proteomes" id="UP001597101"/>
    </source>
</evidence>
<dbReference type="Gene3D" id="1.10.8.350">
    <property type="entry name" value="Bacterial muramidase"/>
    <property type="match status" value="1"/>
</dbReference>
<evidence type="ECO:0000259" key="2">
    <source>
        <dbReference type="Pfam" id="PF13406"/>
    </source>
</evidence>
<dbReference type="InterPro" id="IPR023346">
    <property type="entry name" value="Lysozyme-like_dom_sf"/>
</dbReference>
<dbReference type="EMBL" id="JBHTJV010000003">
    <property type="protein sequence ID" value="MFD0916184.1"/>
    <property type="molecule type" value="Genomic_DNA"/>
</dbReference>
<dbReference type="PANTHER" id="PTHR30163:SF8">
    <property type="entry name" value="LYTIC MUREIN TRANSGLYCOSYLASE"/>
    <property type="match status" value="1"/>
</dbReference>
<gene>
    <name evidence="3" type="ORF">ACFQ14_07185</name>
</gene>
<dbReference type="SUPFAM" id="SSF53955">
    <property type="entry name" value="Lysozyme-like"/>
    <property type="match status" value="1"/>
</dbReference>
<dbReference type="InterPro" id="IPR031304">
    <property type="entry name" value="SLT_2"/>
</dbReference>
<dbReference type="InterPro" id="IPR043426">
    <property type="entry name" value="MltB-like"/>
</dbReference>
<organism evidence="3 4">
    <name type="scientific">Pseudahrensia aquimaris</name>
    <dbReference type="NCBI Taxonomy" id="744461"/>
    <lineage>
        <taxon>Bacteria</taxon>
        <taxon>Pseudomonadati</taxon>
        <taxon>Pseudomonadota</taxon>
        <taxon>Alphaproteobacteria</taxon>
        <taxon>Hyphomicrobiales</taxon>
        <taxon>Ahrensiaceae</taxon>
        <taxon>Pseudahrensia</taxon>
    </lineage>
</organism>
<dbReference type="RefSeq" id="WP_377212015.1">
    <property type="nucleotide sequence ID" value="NZ_JBHTJV010000003.1"/>
</dbReference>
<sequence>MKRTSFIAAAIATVMLAAPAYAVGCSNNANGFNTFKKQFAAEAKAAGVGSRGMKALANAKYLPKVIKFDQRQARYFKKAGRSKTNINRHYQKSLKNMGGLQNVRSKMKRMSSFLNAIEKRYGVQKEVLVTIWGKETNFGGFTGNIDTINSLASLSHNCRRAGLFRPNLIAALKILDKGWIPRSKMRGAFHGELGQTQFMAANYLRYAKDGNGDGKRDLIRNSRDALASAANFLKSKGWRAGGSYQPGSANFRVLNSWNESTAYQHTIARIASQL</sequence>
<protein>
    <submittedName>
        <fullName evidence="3">Lytic transglycosylase domain-containing protein</fullName>
    </submittedName>
</protein>
<comment type="caution">
    <text evidence="3">The sequence shown here is derived from an EMBL/GenBank/DDBJ whole genome shotgun (WGS) entry which is preliminary data.</text>
</comment>
<feature type="domain" description="Transglycosylase SLT" evidence="2">
    <location>
        <begin position="32"/>
        <end position="244"/>
    </location>
</feature>
<name>A0ABW3FHB3_9HYPH</name>